<dbReference type="InterPro" id="IPR058240">
    <property type="entry name" value="rSAM_sf"/>
</dbReference>
<dbReference type="SUPFAM" id="SSF102114">
    <property type="entry name" value="Radical SAM enzymes"/>
    <property type="match status" value="1"/>
</dbReference>
<gene>
    <name evidence="9" type="ORF">SAMN02746065_101245</name>
</gene>
<dbReference type="HAMAP" id="MF_01251">
    <property type="entry name" value="UPF0313"/>
    <property type="match status" value="1"/>
</dbReference>
<protein>
    <submittedName>
        <fullName evidence="9">Uncharacterized radical SAM protein YgiQ</fullName>
    </submittedName>
</protein>
<dbReference type="InterPro" id="IPR022946">
    <property type="entry name" value="UPF0313"/>
</dbReference>
<evidence type="ECO:0000313" key="9">
    <source>
        <dbReference type="EMBL" id="SMC37976.1"/>
    </source>
</evidence>
<evidence type="ECO:0000256" key="7">
    <source>
        <dbReference type="SAM" id="MobiDB-lite"/>
    </source>
</evidence>
<dbReference type="OrthoDB" id="9803479at2"/>
<comment type="similarity">
    <text evidence="6">Belongs to the UPF0313 family.</text>
</comment>
<dbReference type="NCBIfam" id="TIGR03904">
    <property type="entry name" value="SAM_YgiQ"/>
    <property type="match status" value="1"/>
</dbReference>
<evidence type="ECO:0000259" key="8">
    <source>
        <dbReference type="PROSITE" id="PS51918"/>
    </source>
</evidence>
<dbReference type="InterPro" id="IPR013704">
    <property type="entry name" value="UPF0313_N"/>
</dbReference>
<dbReference type="PROSITE" id="PS51918">
    <property type="entry name" value="RADICAL_SAM"/>
    <property type="match status" value="1"/>
</dbReference>
<proteinExistence type="inferred from homology"/>
<dbReference type="Gene3D" id="3.80.30.20">
    <property type="entry name" value="tm_1862 like domain"/>
    <property type="match status" value="1"/>
</dbReference>
<dbReference type="SMART" id="SM00729">
    <property type="entry name" value="Elp3"/>
    <property type="match status" value="1"/>
</dbReference>
<feature type="compositionally biased region" description="Basic residues" evidence="7">
    <location>
        <begin position="576"/>
        <end position="607"/>
    </location>
</feature>
<keyword evidence="4 6" id="KW-0408">Iron</keyword>
<dbReference type="InterPro" id="IPR007197">
    <property type="entry name" value="rSAM"/>
</dbReference>
<keyword evidence="2 6" id="KW-0949">S-adenosyl-L-methionine</keyword>
<dbReference type="RefSeq" id="WP_084066550.1">
    <property type="nucleotide sequence ID" value="NZ_FWXY01000001.1"/>
</dbReference>
<dbReference type="InterPro" id="IPR006638">
    <property type="entry name" value="Elp3/MiaA/NifB-like_rSAM"/>
</dbReference>
<sequence length="617" mass="69636">MFLPTTKKECRERGWRQLDVIIVTGDSYIDSAFIGAAVIGKTLTKMGFKVGIIAQPDMDSPGDITRLGEPKLFWGITAGAVDSMVSNYTATKKRRKKDDYTPGGINNRRPDRAVIAYTNLIKHYFKGTCPIVLGGMEASLRRVAHYDFWSNKIRRSILFDAKADYLIYGMGENSVMALAKALHRHDKAPCPDTLQRDISKIKGLCHISRTPVPGYKELPSFDRVKKDPKAFIQSFHDFYQNNDALTATGIIQKQDARYLVQNPPWPVPDTAEMDRIHDLDFERELHPYYEKMGHVKALDTIRFSVSTHRGCYGECNFCAIALHEGRTVRWRSQDAIVKEVEKMTAHPKFKGNISDVGGPTANMYGFECKKKRTKGPCRDKRCLFPATCNSLMPDHANQISLLKRIKAVKGVKKVFVASGIRYDLILADKKHGQQYLGQIVKDHVSGQMKIAPEHTEKGVLELMGKPGETKALVAFKNRFDTLSKKADKKQFLTYYFMAAHPGCQKKDMGALRQFVQKELGIHPEQVQIFTPTPSTYATLMYVTGFNPFSMEKIFVEKNVPEKEKQKQMITGFGKTAPKRHGKAAGSKPCHKKINNRCAPHCHGKRRDRASSPGNKRS</sequence>
<keyword evidence="3 6" id="KW-0479">Metal-binding</keyword>
<feature type="domain" description="Radical SAM core" evidence="8">
    <location>
        <begin position="297"/>
        <end position="577"/>
    </location>
</feature>
<evidence type="ECO:0000256" key="2">
    <source>
        <dbReference type="ARBA" id="ARBA00022691"/>
    </source>
</evidence>
<evidence type="ECO:0000256" key="1">
    <source>
        <dbReference type="ARBA" id="ARBA00022485"/>
    </source>
</evidence>
<dbReference type="InterPro" id="IPR023404">
    <property type="entry name" value="rSAM_horseshoe"/>
</dbReference>
<keyword evidence="1 6" id="KW-0004">4Fe-4S</keyword>
<evidence type="ECO:0000256" key="6">
    <source>
        <dbReference type="HAMAP-Rule" id="MF_01251"/>
    </source>
</evidence>
<evidence type="ECO:0000256" key="3">
    <source>
        <dbReference type="ARBA" id="ARBA00022723"/>
    </source>
</evidence>
<dbReference type="Proteomes" id="UP000192418">
    <property type="component" value="Unassembled WGS sequence"/>
</dbReference>
<dbReference type="GO" id="GO:0003824">
    <property type="term" value="F:catalytic activity"/>
    <property type="evidence" value="ECO:0007669"/>
    <property type="project" value="InterPro"/>
</dbReference>
<dbReference type="AlphaFoldDB" id="A0A1W1YPC0"/>
<dbReference type="SFLD" id="SFLDG01082">
    <property type="entry name" value="B12-binding_domain_containing"/>
    <property type="match status" value="1"/>
</dbReference>
<dbReference type="EMBL" id="FWXY01000001">
    <property type="protein sequence ID" value="SMC37976.1"/>
    <property type="molecule type" value="Genomic_DNA"/>
</dbReference>
<keyword evidence="5 6" id="KW-0411">Iron-sulfur</keyword>
<dbReference type="SFLD" id="SFLDS00029">
    <property type="entry name" value="Radical_SAM"/>
    <property type="match status" value="1"/>
</dbReference>
<feature type="binding site" evidence="6">
    <location>
        <position position="311"/>
    </location>
    <ligand>
        <name>[4Fe-4S] cluster</name>
        <dbReference type="ChEBI" id="CHEBI:49883"/>
        <note>4Fe-4S-S-AdoMet</note>
    </ligand>
</feature>
<evidence type="ECO:0000313" key="10">
    <source>
        <dbReference type="Proteomes" id="UP000192418"/>
    </source>
</evidence>
<dbReference type="SFLD" id="SFLDG01069">
    <property type="entry name" value="UPF0313"/>
    <property type="match status" value="1"/>
</dbReference>
<dbReference type="PANTHER" id="PTHR32331:SF0">
    <property type="entry name" value="UPF0313 PROTEIN YGIQ"/>
    <property type="match status" value="1"/>
</dbReference>
<keyword evidence="10" id="KW-1185">Reference proteome</keyword>
<reference evidence="9 10" key="1">
    <citation type="submission" date="2017-04" db="EMBL/GenBank/DDBJ databases">
        <authorList>
            <person name="Afonso C.L."/>
            <person name="Miller P.J."/>
            <person name="Scott M.A."/>
            <person name="Spackman E."/>
            <person name="Goraichik I."/>
            <person name="Dimitrov K.M."/>
            <person name="Suarez D.L."/>
            <person name="Swayne D.E."/>
        </authorList>
    </citation>
    <scope>NUCLEOTIDE SEQUENCE [LARGE SCALE GENOMIC DNA]</scope>
    <source>
        <strain evidence="9 10">DSM 3385</strain>
    </source>
</reference>
<dbReference type="InterPro" id="IPR020612">
    <property type="entry name" value="Methylthiotransferase_CS"/>
</dbReference>
<name>A0A1W1YPC0_9BACT</name>
<organism evidence="9 10">
    <name type="scientific">Desulfocicer vacuolatum DSM 3385</name>
    <dbReference type="NCBI Taxonomy" id="1121400"/>
    <lineage>
        <taxon>Bacteria</taxon>
        <taxon>Pseudomonadati</taxon>
        <taxon>Thermodesulfobacteriota</taxon>
        <taxon>Desulfobacteria</taxon>
        <taxon>Desulfobacterales</taxon>
        <taxon>Desulfobacteraceae</taxon>
        <taxon>Desulfocicer</taxon>
    </lineage>
</organism>
<feature type="binding site" evidence="6">
    <location>
        <position position="318"/>
    </location>
    <ligand>
        <name>[4Fe-4S] cluster</name>
        <dbReference type="ChEBI" id="CHEBI:49883"/>
        <note>4Fe-4S-S-AdoMet</note>
    </ligand>
</feature>
<feature type="binding site" evidence="6">
    <location>
        <position position="315"/>
    </location>
    <ligand>
        <name>[4Fe-4S] cluster</name>
        <dbReference type="ChEBI" id="CHEBI:49883"/>
        <note>4Fe-4S-S-AdoMet</note>
    </ligand>
</feature>
<evidence type="ECO:0000256" key="5">
    <source>
        <dbReference type="ARBA" id="ARBA00023014"/>
    </source>
</evidence>
<accession>A0A1W1YPC0</accession>
<dbReference type="GO" id="GO:0005506">
    <property type="term" value="F:iron ion binding"/>
    <property type="evidence" value="ECO:0007669"/>
    <property type="project" value="UniProtKB-UniRule"/>
</dbReference>
<comment type="cofactor">
    <cofactor evidence="6">
        <name>[4Fe-4S] cluster</name>
        <dbReference type="ChEBI" id="CHEBI:49883"/>
    </cofactor>
    <text evidence="6">Binds 1 [4Fe-4S] cluster. The cluster is coordinated with 3 cysteines and an exchangeable S-adenosyl-L-methionine.</text>
</comment>
<dbReference type="PROSITE" id="PS01278">
    <property type="entry name" value="MTTASE_RADICAL"/>
    <property type="match status" value="1"/>
</dbReference>
<evidence type="ECO:0000256" key="4">
    <source>
        <dbReference type="ARBA" id="ARBA00023004"/>
    </source>
</evidence>
<dbReference type="Pfam" id="PF08497">
    <property type="entry name" value="Radical_SAM_N"/>
    <property type="match status" value="1"/>
</dbReference>
<dbReference type="GO" id="GO:0051539">
    <property type="term" value="F:4 iron, 4 sulfur cluster binding"/>
    <property type="evidence" value="ECO:0007669"/>
    <property type="project" value="UniProtKB-KW"/>
</dbReference>
<dbReference type="STRING" id="1121400.SAMN02746065_101245"/>
<dbReference type="PANTHER" id="PTHR32331">
    <property type="entry name" value="UPF0313 PROTEIN YGIQ"/>
    <property type="match status" value="1"/>
</dbReference>
<feature type="region of interest" description="Disordered" evidence="7">
    <location>
        <begin position="574"/>
        <end position="617"/>
    </location>
</feature>